<comment type="subcellular location">
    <subcellularLocation>
        <location evidence="1">Nucleus</location>
    </subcellularLocation>
</comment>
<dbReference type="InterPro" id="IPR036735">
    <property type="entry name" value="NGN_dom_sf"/>
</dbReference>
<feature type="domain" description="KOW" evidence="4">
    <location>
        <begin position="484"/>
        <end position="511"/>
    </location>
</feature>
<dbReference type="InterPro" id="IPR041973">
    <property type="entry name" value="KOW_Spt5_1"/>
</dbReference>
<feature type="compositionally biased region" description="Basic and acidic residues" evidence="3">
    <location>
        <begin position="1200"/>
        <end position="1213"/>
    </location>
</feature>
<feature type="compositionally biased region" description="Low complexity" evidence="3">
    <location>
        <begin position="1566"/>
        <end position="1576"/>
    </location>
</feature>
<dbReference type="GO" id="GO:0006368">
    <property type="term" value="P:transcription elongation by RNA polymerase II"/>
    <property type="evidence" value="ECO:0007669"/>
    <property type="project" value="TreeGrafter"/>
</dbReference>
<dbReference type="InterPro" id="IPR039659">
    <property type="entry name" value="SPT5"/>
</dbReference>
<dbReference type="PANTHER" id="PTHR11125">
    <property type="entry name" value="SUPPRESSOR OF TY 5"/>
    <property type="match status" value="1"/>
</dbReference>
<dbReference type="GO" id="GO:0003729">
    <property type="term" value="F:mRNA binding"/>
    <property type="evidence" value="ECO:0007669"/>
    <property type="project" value="TreeGrafter"/>
</dbReference>
<dbReference type="InterPro" id="IPR005824">
    <property type="entry name" value="KOW"/>
</dbReference>
<dbReference type="GO" id="GO:0032784">
    <property type="term" value="P:regulation of DNA-templated transcription elongation"/>
    <property type="evidence" value="ECO:0007669"/>
    <property type="project" value="InterPro"/>
</dbReference>
<feature type="compositionally biased region" description="Polar residues" evidence="3">
    <location>
        <begin position="1010"/>
        <end position="1036"/>
    </location>
</feature>
<feature type="compositionally biased region" description="Basic and acidic residues" evidence="3">
    <location>
        <begin position="1323"/>
        <end position="1341"/>
    </location>
</feature>
<feature type="region of interest" description="Disordered" evidence="3">
    <location>
        <begin position="554"/>
        <end position="573"/>
    </location>
</feature>
<dbReference type="EMBL" id="GDJX01019060">
    <property type="protein sequence ID" value="JAT48876.1"/>
    <property type="molecule type" value="Transcribed_RNA"/>
</dbReference>
<dbReference type="GO" id="GO:0032044">
    <property type="term" value="C:DSIF complex"/>
    <property type="evidence" value="ECO:0007669"/>
    <property type="project" value="TreeGrafter"/>
</dbReference>
<feature type="compositionally biased region" description="Polar residues" evidence="3">
    <location>
        <begin position="1044"/>
        <end position="1053"/>
    </location>
</feature>
<dbReference type="Pfam" id="PF23291">
    <property type="entry name" value="KOW4_SPT5"/>
    <property type="match status" value="1"/>
</dbReference>
<feature type="compositionally biased region" description="Acidic residues" evidence="3">
    <location>
        <begin position="67"/>
        <end position="90"/>
    </location>
</feature>
<feature type="compositionally biased region" description="Polar residues" evidence="3">
    <location>
        <begin position="559"/>
        <end position="571"/>
    </location>
</feature>
<evidence type="ECO:0000259" key="4">
    <source>
        <dbReference type="SMART" id="SM00739"/>
    </source>
</evidence>
<dbReference type="CDD" id="cd09888">
    <property type="entry name" value="NGN_Euk"/>
    <property type="match status" value="1"/>
</dbReference>
<gene>
    <name evidence="5" type="primary">At4g08350_4</name>
    <name evidence="5" type="ORF">g.113619</name>
</gene>
<feature type="compositionally biased region" description="Polar residues" evidence="3">
    <location>
        <begin position="1417"/>
        <end position="1441"/>
    </location>
</feature>
<feature type="compositionally biased region" description="Gly residues" evidence="3">
    <location>
        <begin position="1313"/>
        <end position="1322"/>
    </location>
</feature>
<feature type="compositionally biased region" description="Polar residues" evidence="3">
    <location>
        <begin position="1273"/>
        <end position="1287"/>
    </location>
</feature>
<dbReference type="InterPro" id="IPR005100">
    <property type="entry name" value="NGN-domain"/>
</dbReference>
<evidence type="ECO:0000256" key="2">
    <source>
        <dbReference type="ARBA" id="ARBA00023242"/>
    </source>
</evidence>
<feature type="compositionally biased region" description="Basic and acidic residues" evidence="3">
    <location>
        <begin position="1538"/>
        <end position="1559"/>
    </location>
</feature>
<dbReference type="PANTHER" id="PTHR11125:SF8">
    <property type="entry name" value="PROTEIN RNA-DIRECTED DNA METHYLATION 3"/>
    <property type="match status" value="1"/>
</dbReference>
<feature type="compositionally biased region" description="Basic and acidic residues" evidence="3">
    <location>
        <begin position="711"/>
        <end position="720"/>
    </location>
</feature>
<dbReference type="Pfam" id="PF23290">
    <property type="entry name" value="KOW5_SPT5"/>
    <property type="match status" value="1"/>
</dbReference>
<dbReference type="Gene3D" id="3.30.70.940">
    <property type="entry name" value="NusG, N-terminal domain"/>
    <property type="match status" value="1"/>
</dbReference>
<feature type="compositionally biased region" description="Basic and acidic residues" evidence="3">
    <location>
        <begin position="837"/>
        <end position="848"/>
    </location>
</feature>
<organism evidence="5">
    <name type="scientific">Anthurium amnicola</name>
    <dbReference type="NCBI Taxonomy" id="1678845"/>
    <lineage>
        <taxon>Eukaryota</taxon>
        <taxon>Viridiplantae</taxon>
        <taxon>Streptophyta</taxon>
        <taxon>Embryophyta</taxon>
        <taxon>Tracheophyta</taxon>
        <taxon>Spermatophyta</taxon>
        <taxon>Magnoliopsida</taxon>
        <taxon>Liliopsida</taxon>
        <taxon>Araceae</taxon>
        <taxon>Pothoideae</taxon>
        <taxon>Potheae</taxon>
        <taxon>Anthurium</taxon>
    </lineage>
</organism>
<proteinExistence type="predicted"/>
<dbReference type="GO" id="GO:0003746">
    <property type="term" value="F:translation elongation factor activity"/>
    <property type="evidence" value="ECO:0007669"/>
    <property type="project" value="UniProtKB-KW"/>
</dbReference>
<feature type="compositionally biased region" description="Polar residues" evidence="3">
    <location>
        <begin position="1665"/>
        <end position="1674"/>
    </location>
</feature>
<evidence type="ECO:0000256" key="1">
    <source>
        <dbReference type="ARBA" id="ARBA00004123"/>
    </source>
</evidence>
<dbReference type="InterPro" id="IPR057936">
    <property type="entry name" value="KOWx_Spt5"/>
</dbReference>
<dbReference type="InterPro" id="IPR041978">
    <property type="entry name" value="KOW_Spt5_5"/>
</dbReference>
<feature type="compositionally biased region" description="Basic and acidic residues" evidence="3">
    <location>
        <begin position="1251"/>
        <end position="1265"/>
    </location>
</feature>
<dbReference type="Gene3D" id="2.30.30.30">
    <property type="match status" value="2"/>
</dbReference>
<name>A0A1D1Y2K9_9ARAE</name>
<evidence type="ECO:0000313" key="5">
    <source>
        <dbReference type="EMBL" id="JAT48876.1"/>
    </source>
</evidence>
<feature type="compositionally biased region" description="Gly residues" evidence="3">
    <location>
        <begin position="1151"/>
        <end position="1162"/>
    </location>
</feature>
<dbReference type="InterPro" id="IPR039385">
    <property type="entry name" value="NGN_Euk"/>
</dbReference>
<feature type="compositionally biased region" description="Basic and acidic residues" evidence="3">
    <location>
        <begin position="1054"/>
        <end position="1066"/>
    </location>
</feature>
<dbReference type="CDD" id="cd06081">
    <property type="entry name" value="KOW_Spt5_1"/>
    <property type="match status" value="1"/>
</dbReference>
<feature type="compositionally biased region" description="Polar residues" evidence="3">
    <location>
        <begin position="912"/>
        <end position="931"/>
    </location>
</feature>
<dbReference type="SMART" id="SM00739">
    <property type="entry name" value="KOW"/>
    <property type="match status" value="3"/>
</dbReference>
<feature type="domain" description="KOW" evidence="4">
    <location>
        <begin position="256"/>
        <end position="283"/>
    </location>
</feature>
<sequence length="1745" mass="188230">MAVGRKGEGVVDANAVASPSSSSGGRRKRPLSAASPSSSAGGGKGSGSSGQKKKRSLGSASRFIDDAAVDADESEEFDAGGDGDSGEEEDREFMNDIMAPSKDTKAAGKSNVPFFLKEEELSGDELVEAVNARYGYGSDHVFYDDDDKEYDDRKSLLESTADPTIWRVKCMVGQERHLVFCLIQKYVALHNLGSDLPIISAFSLEHIKGYLYIEADKQHDIAEACKGFCTVYTSKIGLVPTYEVPRLLSIQNKTSEIAEGTWVRMKSGKYKGDLAQIVAVDQVRRRATVKLVPRIDLRALAKKFGGGISLKHSGIPPSRLISSRELEDFRPQIEIRHDRETGEIFQILDGLMLKDGYLYKKVSISSLNCFGAEPSSTELVKFEPAKQDEPQVAEYIAHLCGGDKRNNLETLDNSLEDKGNAFKPHDLVFFGRKDFGVIIAAKCDSFQILKGNVEGRVVVNVERKEIKSSCVDKLFTALDSHSKTICINDIVKVLEGPLKDRQGIVRHMYKGTLFIHEEENLENNSFFCAKSELCEVMKENCRQNLGHKSCNIGSKEPVESSSMPQSPTRCSQQRDYDSGFKRCRQGDRDQPFTVGQTLRIRVGPLKGYLCRVVRIYRSDVTVKLDSLAKLITVNCNNLSDRNIKSFGSTRDDTMSIPDPFESQERPFKGELDNENTGVVPSKSSWDFGPPSSTRDAWQGLSTWGGSSASCDDSKTDKGPGDDDPWGNKVTSGDPQTRHSDDAGSQPATIDAWSNWAKAEKPTEGGSESWTANAPIEGEKDEGRGDDSWGSKVTTGSQALHSNNVVSQPENTGWSNWSMAKKSTGDEHESWKGNTANEGEKGSWRKADSWHGGAGASADSHGKGNWGGNTDRSGDSEAGLGFGSNRGRATTNGWSNLEEEGKSAEAEHESWKENATNGCETGGWNKTTSSNCDRAENWNKGSGAGRDSDCKGVWGGLNEKPSHVESGQGFGSNWAKETGDGRSNQNKTPKSAEHESWKGNSTSEGGKHSWTKTMSSNHDQANYSAGHTETPGCSQVGQGFGSSWEKATTWSNWNKSEKSTEGKHESWKGNSVNEGETGGWDKAKSFPNDQVGRWNDKVGASGKSDDKVEWESHSDRSERFERGQGFGRGRGDRGCSGDQKQGGGWGKRDFGGDSGCSWGGGRGRNSEADGSGGKQEYGNRSRGSYGGRGRGRGFDGSVRGRNQEDNWRRSEYSDGRFASGRGRGRRGRGSWEAGGGRDGNNGSFHSGCGSNIKDHSSGWRNDRSSADHGGFSGNAFSSQNSDQTSGWGRSTAFGKIGSHDKMDQNDGWGEKGSFVGGGSGWNKGGEDHGVVKNEGGSWERKEKHNMKQGCSWNSGWGGDKLGVKGSDEHIAGEHPARWQKGEATSKQDSPDVQSNRNLAPVLTANAGDQGWFKPNCSGADQSGGDTSISAAHQSSGWGTQSVNEKRGEDGSSGGSWDRILQSSRKEESTRNYEKINHNLTKDGGNLHSVQDCSAERGANSNAATGDNWEKGSTFPDKKDNESGNWHRAKAFGNTGSSDWGRKADRDETGKDAVSDGDGGKPRPSGPKPSGCGSKWSGQEFGGGNWNGSKPSSGGKQASGWNNDEGINSSAGRDSSGWNNRPAGDAARRNDDCSADFSKGKSYSGNPSSELKGNVAFGRGSGGKGFNQEQPPSGWNQPRGFNHNIATGWKSASTSTKESTVSEDQAWNQNQRIDRADPPGGWGDRGGSSNQGGWERSKEGSAGKGGW</sequence>
<feature type="compositionally biased region" description="Basic and acidic residues" evidence="3">
    <location>
        <begin position="1360"/>
        <end position="1388"/>
    </location>
</feature>
<feature type="compositionally biased region" description="Gly residues" evidence="3">
    <location>
        <begin position="1718"/>
        <end position="1728"/>
    </location>
</feature>
<dbReference type="CDD" id="cd06084">
    <property type="entry name" value="KOW_Spt5_4"/>
    <property type="match status" value="1"/>
</dbReference>
<dbReference type="InterPro" id="IPR014722">
    <property type="entry name" value="Rib_uL2_dom2"/>
</dbReference>
<reference evidence="5" key="1">
    <citation type="submission" date="2015-07" db="EMBL/GenBank/DDBJ databases">
        <title>Transcriptome Assembly of Anthurium amnicola.</title>
        <authorList>
            <person name="Suzuki J."/>
        </authorList>
    </citation>
    <scope>NUCLEOTIDE SEQUENCE</scope>
</reference>
<evidence type="ECO:0000256" key="3">
    <source>
        <dbReference type="SAM" id="MobiDB-lite"/>
    </source>
</evidence>
<dbReference type="Pfam" id="PF23042">
    <property type="entry name" value="KOW1_SPT5"/>
    <property type="match status" value="1"/>
</dbReference>
<feature type="compositionally biased region" description="Polar residues" evidence="3">
    <location>
        <begin position="1585"/>
        <end position="1617"/>
    </location>
</feature>
<feature type="domain" description="KOW" evidence="4">
    <location>
        <begin position="591"/>
        <end position="618"/>
    </location>
</feature>
<feature type="compositionally biased region" description="Polar residues" evidence="3">
    <location>
        <begin position="674"/>
        <end position="710"/>
    </location>
</feature>
<dbReference type="Pfam" id="PF03439">
    <property type="entry name" value="Spt5-NGN"/>
    <property type="match status" value="1"/>
</dbReference>
<dbReference type="GO" id="GO:0006357">
    <property type="term" value="P:regulation of transcription by RNA polymerase II"/>
    <property type="evidence" value="ECO:0007669"/>
    <property type="project" value="InterPro"/>
</dbReference>
<feature type="region of interest" description="Disordered" evidence="3">
    <location>
        <begin position="1"/>
        <end position="90"/>
    </location>
</feature>
<feature type="compositionally biased region" description="Basic and acidic residues" evidence="3">
    <location>
        <begin position="1102"/>
        <end position="1121"/>
    </location>
</feature>
<feature type="region of interest" description="Disordered" evidence="3">
    <location>
        <begin position="644"/>
        <end position="1745"/>
    </location>
</feature>
<feature type="compositionally biased region" description="Polar residues" evidence="3">
    <location>
        <begin position="1688"/>
        <end position="1709"/>
    </location>
</feature>
<keyword evidence="5" id="KW-0648">Protein biosynthesis</keyword>
<keyword evidence="5" id="KW-0251">Elongation factor</keyword>
<protein>
    <submittedName>
        <fullName evidence="5">Putative transcription elongation factor SPT5 1</fullName>
    </submittedName>
</protein>
<feature type="compositionally biased region" description="Basic and acidic residues" evidence="3">
    <location>
        <begin position="1462"/>
        <end position="1479"/>
    </location>
</feature>
<feature type="compositionally biased region" description="Basic and acidic residues" evidence="3">
    <location>
        <begin position="662"/>
        <end position="671"/>
    </location>
</feature>
<dbReference type="InterPro" id="IPR041977">
    <property type="entry name" value="KOW_Spt5_4"/>
</dbReference>
<feature type="compositionally biased region" description="Polar residues" evidence="3">
    <location>
        <begin position="790"/>
        <end position="817"/>
    </location>
</feature>
<dbReference type="FunFam" id="2.30.30.30:FF:000053">
    <property type="entry name" value="Protein RNA-directed DNA methylation 3"/>
    <property type="match status" value="1"/>
</dbReference>
<feature type="compositionally biased region" description="Basic and acidic residues" evidence="3">
    <location>
        <begin position="898"/>
        <end position="911"/>
    </location>
</feature>
<accession>A0A1D1Y2K9</accession>
<dbReference type="Pfam" id="PF23037">
    <property type="entry name" value="KOWx_SPT5"/>
    <property type="match status" value="1"/>
</dbReference>
<keyword evidence="2" id="KW-0539">Nucleus</keyword>
<feature type="compositionally biased region" description="Polar residues" evidence="3">
    <location>
        <begin position="1639"/>
        <end position="1649"/>
    </location>
</feature>
<feature type="compositionally biased region" description="Basic and acidic residues" evidence="3">
    <location>
        <begin position="776"/>
        <end position="788"/>
    </location>
</feature>